<comment type="similarity">
    <text evidence="1">Belongs to the transferase hexapeptide repeat family.</text>
</comment>
<keyword evidence="5" id="KW-0012">Acyltransferase</keyword>
<reference evidence="6 7" key="1">
    <citation type="submission" date="2018-01" db="EMBL/GenBank/DDBJ databases">
        <title>The draft genome sequence of Cohaesibacter sp. H1304.</title>
        <authorList>
            <person name="Wang N.-N."/>
            <person name="Du Z.-J."/>
        </authorList>
    </citation>
    <scope>NUCLEOTIDE SEQUENCE [LARGE SCALE GENOMIC DNA]</scope>
    <source>
        <strain evidence="6 7">H1304</strain>
    </source>
</reference>
<dbReference type="GO" id="GO:0016746">
    <property type="term" value="F:acyltransferase activity"/>
    <property type="evidence" value="ECO:0007669"/>
    <property type="project" value="UniProtKB-KW"/>
</dbReference>
<evidence type="ECO:0000256" key="1">
    <source>
        <dbReference type="ARBA" id="ARBA00007274"/>
    </source>
</evidence>
<dbReference type="Proteomes" id="UP000234881">
    <property type="component" value="Unassembled WGS sequence"/>
</dbReference>
<dbReference type="Pfam" id="PF00132">
    <property type="entry name" value="Hexapep"/>
    <property type="match status" value="1"/>
</dbReference>
<dbReference type="InterPro" id="IPR018357">
    <property type="entry name" value="Hexapep_transf_CS"/>
</dbReference>
<dbReference type="Gene3D" id="2.160.10.10">
    <property type="entry name" value="Hexapeptide repeat proteins"/>
    <property type="match status" value="1"/>
</dbReference>
<gene>
    <name evidence="6" type="ORF">C0081_14900</name>
</gene>
<keyword evidence="2 6" id="KW-0808">Transferase</keyword>
<evidence type="ECO:0000256" key="5">
    <source>
        <dbReference type="ARBA" id="ARBA00023315"/>
    </source>
</evidence>
<keyword evidence="7" id="KW-1185">Reference proteome</keyword>
<dbReference type="FunFam" id="2.160.10.10:FF:000037">
    <property type="entry name" value="Streptogramin A acetyltransferase"/>
    <property type="match status" value="1"/>
</dbReference>
<protein>
    <submittedName>
        <fullName evidence="6">Chloramphenicol acetyltransferase</fullName>
    </submittedName>
</protein>
<organism evidence="6 7">
    <name type="scientific">Cohaesibacter celericrescens</name>
    <dbReference type="NCBI Taxonomy" id="2067669"/>
    <lineage>
        <taxon>Bacteria</taxon>
        <taxon>Pseudomonadati</taxon>
        <taxon>Pseudomonadota</taxon>
        <taxon>Alphaproteobacteria</taxon>
        <taxon>Hyphomicrobiales</taxon>
        <taxon>Cohaesibacteraceae</taxon>
    </lineage>
</organism>
<dbReference type="PROSITE" id="PS00101">
    <property type="entry name" value="HEXAPEP_TRANSFERASES"/>
    <property type="match status" value="1"/>
</dbReference>
<sequence>MSYGPDPDQPHPIAGQNRVAFLKPLISNPLISVGDYSYFDDPDGPERFESNNVLYHFEFIGDHLVIGKFCAIATGATFIMNGANHAMNGFSTYPFAAMGGGWQEGFDLDSYRAQSRGDTVVGDDVWIGRNATILPGVTIGSGAIIAAGAYVSRDVPAYGVVGGNPAKLIRLRFEPDVIDRLMALAWWDWPVEMISEYRSLIQGADIDALEQASKVICRDSAS</sequence>
<dbReference type="SUPFAM" id="SSF51161">
    <property type="entry name" value="Trimeric LpxA-like enzymes"/>
    <property type="match status" value="1"/>
</dbReference>
<evidence type="ECO:0000313" key="6">
    <source>
        <dbReference type="EMBL" id="PLW76477.1"/>
    </source>
</evidence>
<dbReference type="CDD" id="cd03349">
    <property type="entry name" value="LbH_XAT"/>
    <property type="match status" value="1"/>
</dbReference>
<keyword evidence="3" id="KW-0677">Repeat</keyword>
<dbReference type="GO" id="GO:0046677">
    <property type="term" value="P:response to antibiotic"/>
    <property type="evidence" value="ECO:0007669"/>
    <property type="project" value="UniProtKB-KW"/>
</dbReference>
<dbReference type="InterPro" id="IPR001451">
    <property type="entry name" value="Hexapep"/>
</dbReference>
<dbReference type="AlphaFoldDB" id="A0A2N5XPW0"/>
<dbReference type="PANTHER" id="PTHR43300">
    <property type="entry name" value="ACETYLTRANSFERASE"/>
    <property type="match status" value="1"/>
</dbReference>
<proteinExistence type="inferred from homology"/>
<dbReference type="InterPro" id="IPR050179">
    <property type="entry name" value="Trans_hexapeptide_repeat"/>
</dbReference>
<accession>A0A2N5XPW0</accession>
<comment type="caution">
    <text evidence="6">The sequence shown here is derived from an EMBL/GenBank/DDBJ whole genome shotgun (WGS) entry which is preliminary data.</text>
</comment>
<evidence type="ECO:0000256" key="2">
    <source>
        <dbReference type="ARBA" id="ARBA00022679"/>
    </source>
</evidence>
<dbReference type="OrthoDB" id="9815592at2"/>
<evidence type="ECO:0000313" key="7">
    <source>
        <dbReference type="Proteomes" id="UP000234881"/>
    </source>
</evidence>
<dbReference type="PANTHER" id="PTHR43300:SF11">
    <property type="entry name" value="ACETYLTRANSFERASE RV3034C-RELATED"/>
    <property type="match status" value="1"/>
</dbReference>
<dbReference type="InterPro" id="IPR011004">
    <property type="entry name" value="Trimer_LpxA-like_sf"/>
</dbReference>
<dbReference type="EMBL" id="PKUQ01000031">
    <property type="protein sequence ID" value="PLW76477.1"/>
    <property type="molecule type" value="Genomic_DNA"/>
</dbReference>
<evidence type="ECO:0000256" key="3">
    <source>
        <dbReference type="ARBA" id="ARBA00022737"/>
    </source>
</evidence>
<name>A0A2N5XPW0_9HYPH</name>
<keyword evidence="4" id="KW-0046">Antibiotic resistance</keyword>
<evidence type="ECO:0000256" key="4">
    <source>
        <dbReference type="ARBA" id="ARBA00023251"/>
    </source>
</evidence>